<reference evidence="1" key="1">
    <citation type="journal article" date="2017" name="Nature">
        <title>The genome of Chenopodium quinoa.</title>
        <authorList>
            <person name="Jarvis D.E."/>
            <person name="Ho Y.S."/>
            <person name="Lightfoot D.J."/>
            <person name="Schmoeckel S.M."/>
            <person name="Li B."/>
            <person name="Borm T.J.A."/>
            <person name="Ohyanagi H."/>
            <person name="Mineta K."/>
            <person name="Michell C.T."/>
            <person name="Saber N."/>
            <person name="Kharbatia N.M."/>
            <person name="Rupper R.R."/>
            <person name="Sharp A.R."/>
            <person name="Dally N."/>
            <person name="Boughton B.A."/>
            <person name="Woo Y.H."/>
            <person name="Gao G."/>
            <person name="Schijlen E.G.W.M."/>
            <person name="Guo X."/>
            <person name="Momin A.A."/>
            <person name="Negrao S."/>
            <person name="Al-Babili S."/>
            <person name="Gehring C."/>
            <person name="Roessner U."/>
            <person name="Jung C."/>
            <person name="Murphy K."/>
            <person name="Arold S.T."/>
            <person name="Gojobori T."/>
            <person name="van der Linden C.G."/>
            <person name="van Loo E.N."/>
            <person name="Jellen E.N."/>
            <person name="Maughan P.J."/>
            <person name="Tester M."/>
        </authorList>
    </citation>
    <scope>NUCLEOTIDE SEQUENCE [LARGE SCALE GENOMIC DNA]</scope>
    <source>
        <strain evidence="1">cv. PI 614886</strain>
    </source>
</reference>
<proteinExistence type="predicted"/>
<protein>
    <submittedName>
        <fullName evidence="1">Uncharacterized protein</fullName>
    </submittedName>
</protein>
<dbReference type="Proteomes" id="UP000596660">
    <property type="component" value="Unplaced"/>
</dbReference>
<evidence type="ECO:0000313" key="2">
    <source>
        <dbReference type="Proteomes" id="UP000596660"/>
    </source>
</evidence>
<accession>A0A803MYE8</accession>
<keyword evidence="2" id="KW-1185">Reference proteome</keyword>
<dbReference type="Gramene" id="AUR62037228-RA">
    <property type="protein sequence ID" value="AUR62037228-RA:cds"/>
    <property type="gene ID" value="AUR62037228"/>
</dbReference>
<reference evidence="1" key="2">
    <citation type="submission" date="2021-03" db="UniProtKB">
        <authorList>
            <consortium name="EnsemblPlants"/>
        </authorList>
    </citation>
    <scope>IDENTIFICATION</scope>
</reference>
<name>A0A803MYE8_CHEQI</name>
<evidence type="ECO:0000313" key="1">
    <source>
        <dbReference type="EnsemblPlants" id="AUR62037228-RA:cds"/>
    </source>
</evidence>
<sequence>MSSVICLMGHSLSSTHLQQCKYATMRWHRSLGEKRLVASNLRDSIVKMEIGTNEDEPAIQSHYILPLEKYCTKSLDVYNLRVITADQIYPYNGCQHVPLNQIASAPLLIPPPVEDEVPVENEVSMPPPIYILDSLDNGISPDTYLSHVSVLGMPSRTMGIIVEFSCLRTYNIGKKANATNAKLIIFWEILKKKLASKDCFL</sequence>
<dbReference type="EnsemblPlants" id="AUR62037228-RA">
    <property type="protein sequence ID" value="AUR62037228-RA:cds"/>
    <property type="gene ID" value="AUR62037228"/>
</dbReference>
<organism evidence="1 2">
    <name type="scientific">Chenopodium quinoa</name>
    <name type="common">Quinoa</name>
    <dbReference type="NCBI Taxonomy" id="63459"/>
    <lineage>
        <taxon>Eukaryota</taxon>
        <taxon>Viridiplantae</taxon>
        <taxon>Streptophyta</taxon>
        <taxon>Embryophyta</taxon>
        <taxon>Tracheophyta</taxon>
        <taxon>Spermatophyta</taxon>
        <taxon>Magnoliopsida</taxon>
        <taxon>eudicotyledons</taxon>
        <taxon>Gunneridae</taxon>
        <taxon>Pentapetalae</taxon>
        <taxon>Caryophyllales</taxon>
        <taxon>Chenopodiaceae</taxon>
        <taxon>Chenopodioideae</taxon>
        <taxon>Atripliceae</taxon>
        <taxon>Chenopodium</taxon>
    </lineage>
</organism>
<dbReference type="AlphaFoldDB" id="A0A803MYE8"/>